<gene>
    <name evidence="2" type="ORF">CAP_7900</name>
</gene>
<evidence type="ECO:0000256" key="1">
    <source>
        <dbReference type="SAM" id="MobiDB-lite"/>
    </source>
</evidence>
<feature type="compositionally biased region" description="Basic and acidic residues" evidence="1">
    <location>
        <begin position="1"/>
        <end position="14"/>
    </location>
</feature>
<feature type="region of interest" description="Disordered" evidence="1">
    <location>
        <begin position="1"/>
        <end position="42"/>
    </location>
</feature>
<dbReference type="AlphaFoldDB" id="A0A017SYJ9"/>
<name>A0A017SYJ9_9BACT</name>
<reference evidence="2 3" key="1">
    <citation type="submission" date="2013-05" db="EMBL/GenBank/DDBJ databases">
        <title>Genome assembly of Chondromyces apiculatus DSM 436.</title>
        <authorList>
            <person name="Sharma G."/>
            <person name="Khatri I."/>
            <person name="Kaur C."/>
            <person name="Mayilraj S."/>
            <person name="Subramanian S."/>
        </authorList>
    </citation>
    <scope>NUCLEOTIDE SEQUENCE [LARGE SCALE GENOMIC DNA]</scope>
    <source>
        <strain evidence="2 3">DSM 436</strain>
    </source>
</reference>
<dbReference type="EMBL" id="ASRX01000074">
    <property type="protein sequence ID" value="EYF01695.1"/>
    <property type="molecule type" value="Genomic_DNA"/>
</dbReference>
<protein>
    <submittedName>
        <fullName evidence="2">Uncharacterized protein</fullName>
    </submittedName>
</protein>
<dbReference type="Proteomes" id="UP000019678">
    <property type="component" value="Unassembled WGS sequence"/>
</dbReference>
<comment type="caution">
    <text evidence="2">The sequence shown here is derived from an EMBL/GenBank/DDBJ whole genome shotgun (WGS) entry which is preliminary data.</text>
</comment>
<evidence type="ECO:0000313" key="2">
    <source>
        <dbReference type="EMBL" id="EYF01695.1"/>
    </source>
</evidence>
<proteinExistence type="predicted"/>
<keyword evidence="3" id="KW-1185">Reference proteome</keyword>
<organism evidence="2 3">
    <name type="scientific">Chondromyces apiculatus DSM 436</name>
    <dbReference type="NCBI Taxonomy" id="1192034"/>
    <lineage>
        <taxon>Bacteria</taxon>
        <taxon>Pseudomonadati</taxon>
        <taxon>Myxococcota</taxon>
        <taxon>Polyangia</taxon>
        <taxon>Polyangiales</taxon>
        <taxon>Polyangiaceae</taxon>
        <taxon>Chondromyces</taxon>
    </lineage>
</organism>
<accession>A0A017SYJ9</accession>
<sequence length="42" mass="4829">MTKHEGLRPPERQALRRAIPAPRGSSPAADHAPRPTRRYRNR</sequence>
<evidence type="ECO:0000313" key="3">
    <source>
        <dbReference type="Proteomes" id="UP000019678"/>
    </source>
</evidence>